<evidence type="ECO:0000313" key="3">
    <source>
        <dbReference type="Ensembl" id="ENSCMMP00000019676.1"/>
    </source>
</evidence>
<organism evidence="3 4">
    <name type="scientific">Cairina moschata</name>
    <name type="common">Muscovy duck</name>
    <dbReference type="NCBI Taxonomy" id="8855"/>
    <lineage>
        <taxon>Eukaryota</taxon>
        <taxon>Metazoa</taxon>
        <taxon>Chordata</taxon>
        <taxon>Craniata</taxon>
        <taxon>Vertebrata</taxon>
        <taxon>Euteleostomi</taxon>
        <taxon>Archelosauria</taxon>
        <taxon>Archosauria</taxon>
        <taxon>Dinosauria</taxon>
        <taxon>Saurischia</taxon>
        <taxon>Theropoda</taxon>
        <taxon>Coelurosauria</taxon>
        <taxon>Aves</taxon>
        <taxon>Neognathae</taxon>
        <taxon>Galloanserae</taxon>
        <taxon>Anseriformes</taxon>
        <taxon>Anatidae</taxon>
        <taxon>Anatinae</taxon>
        <taxon>Cairina</taxon>
    </lineage>
</organism>
<dbReference type="Ensembl" id="ENSCMMT00000021600.1">
    <property type="protein sequence ID" value="ENSCMMP00000019676.1"/>
    <property type="gene ID" value="ENSCMMG00000012394.1"/>
</dbReference>
<reference evidence="3" key="1">
    <citation type="submission" date="2025-08" db="UniProtKB">
        <authorList>
            <consortium name="Ensembl"/>
        </authorList>
    </citation>
    <scope>IDENTIFICATION</scope>
</reference>
<evidence type="ECO:0000259" key="2">
    <source>
        <dbReference type="PROSITE" id="PS50181"/>
    </source>
</evidence>
<dbReference type="Gene3D" id="3.80.10.10">
    <property type="entry name" value="Ribonuclease Inhibitor"/>
    <property type="match status" value="1"/>
</dbReference>
<name>A0A8C3CF17_CAIMO</name>
<feature type="region of interest" description="Disordered" evidence="1">
    <location>
        <begin position="127"/>
        <end position="155"/>
    </location>
</feature>
<dbReference type="PANTHER" id="PTHR20933:SF4">
    <property type="entry name" value="F-BOX INVOLVED IN POLYQ PATHOGENESIS, ISOFORM A"/>
    <property type="match status" value="1"/>
</dbReference>
<dbReference type="GO" id="GO:0031398">
    <property type="term" value="P:positive regulation of protein ubiquitination"/>
    <property type="evidence" value="ECO:0007669"/>
    <property type="project" value="TreeGrafter"/>
</dbReference>
<dbReference type="Proteomes" id="UP000694556">
    <property type="component" value="Unassembled WGS sequence"/>
</dbReference>
<dbReference type="Pfam" id="PF12937">
    <property type="entry name" value="F-box-like"/>
    <property type="match status" value="1"/>
</dbReference>
<keyword evidence="4" id="KW-1185">Reference proteome</keyword>
<protein>
    <recommendedName>
        <fullName evidence="2">F-box domain-containing protein</fullName>
    </recommendedName>
</protein>
<dbReference type="SUPFAM" id="SSF52047">
    <property type="entry name" value="RNI-like"/>
    <property type="match status" value="1"/>
</dbReference>
<feature type="domain" description="F-box" evidence="2">
    <location>
        <begin position="344"/>
        <end position="390"/>
    </location>
</feature>
<sequence>MESSVLHFLSTILSQRVPVCAAISFFRSRMESSVLAAPLRKAEAGGAPPVPSSVPPVPPSAPLVPPSVPPSPSRCSLVPSWSPVPSRCPPSTLLVLSWSLPSALQSPSSALLVPRCPPVLPLVPLQPPPSPPVPSQYSPGPLAPPRSPPRCSLGPPVPPPVPVLVPKDTCISPAPSCPSGRCKRLRSWLLRERRGHRGVLGGGAGGYRERGGATGGRVTGAEGYWGWGLRRVGGYRWRGGGPGTGITGSGAYRRWRYRGRGLPEARITGNGGYREVKGWLRVTGETPGGFIGANGGHTGGSRHSPPPPPFPAQLRRRLLLRHRTGSGSARGRKRPVMAAPKMAAKMAAALPDSVLLRVLALLPLRDRLRAARVCRRWRRLVQDRVLWADVDLSPHKLSSKILWQLVRHRLGDSLRTLRVRGTLLAGGRQRLLSPALLAALAKRCPRLSRLCLAEADLRPLPYESFPASITALELSRCEIPAAWFCGSAARALPRLQHLVIRKVPAFSNQHLLNVSSRCRLKMLTLSGTYRVTDAGIQSAAPHLEELERLVLHHCVVTDSALHFIGRHMKRLRFLEISGADSLTNAGLACLAALEGLETLRLDRCNKFSPDAITALCRALPQLRNLKLDGADIGDEAMGKIQASLPSCSFSHTP</sequence>
<dbReference type="InterPro" id="IPR036047">
    <property type="entry name" value="F-box-like_dom_sf"/>
</dbReference>
<evidence type="ECO:0000313" key="4">
    <source>
        <dbReference type="Proteomes" id="UP000694556"/>
    </source>
</evidence>
<dbReference type="InterPro" id="IPR032675">
    <property type="entry name" value="LRR_dom_sf"/>
</dbReference>
<dbReference type="SUPFAM" id="SSF81383">
    <property type="entry name" value="F-box domain"/>
    <property type="match status" value="1"/>
</dbReference>
<dbReference type="PROSITE" id="PS50181">
    <property type="entry name" value="FBOX"/>
    <property type="match status" value="1"/>
</dbReference>
<accession>A0A8C3CF17</accession>
<dbReference type="AlphaFoldDB" id="A0A8C3CF17"/>
<dbReference type="PANTHER" id="PTHR20933">
    <property type="entry name" value="F-BOX ONLY PROTEIN 33"/>
    <property type="match status" value="1"/>
</dbReference>
<dbReference type="InterPro" id="IPR001810">
    <property type="entry name" value="F-box_dom"/>
</dbReference>
<evidence type="ECO:0000256" key="1">
    <source>
        <dbReference type="SAM" id="MobiDB-lite"/>
    </source>
</evidence>
<dbReference type="SMART" id="SM00256">
    <property type="entry name" value="FBOX"/>
    <property type="match status" value="1"/>
</dbReference>
<proteinExistence type="predicted"/>
<reference evidence="3" key="2">
    <citation type="submission" date="2025-09" db="UniProtKB">
        <authorList>
            <consortium name="Ensembl"/>
        </authorList>
    </citation>
    <scope>IDENTIFICATION</scope>
</reference>